<reference evidence="1 2" key="1">
    <citation type="submission" date="2020-07" db="EMBL/GenBank/DDBJ databases">
        <title>Pseudogemmobacter sp. nov., isolated from poultry manure in Taiwan.</title>
        <authorList>
            <person name="Lin S.-Y."/>
            <person name="Tang Y.-S."/>
            <person name="Young C.-C."/>
        </authorList>
    </citation>
    <scope>NUCLEOTIDE SEQUENCE [LARGE SCALE GENOMIC DNA]</scope>
    <source>
        <strain evidence="1 2">CC-YST710</strain>
    </source>
</reference>
<comment type="caution">
    <text evidence="1">The sequence shown here is derived from an EMBL/GenBank/DDBJ whole genome shotgun (WGS) entry which is preliminary data.</text>
</comment>
<keyword evidence="2" id="KW-1185">Reference proteome</keyword>
<dbReference type="RefSeq" id="WP_226937576.1">
    <property type="nucleotide sequence ID" value="NZ_JACDXX010000030.1"/>
</dbReference>
<accession>A0ABS8CRY0</accession>
<protein>
    <submittedName>
        <fullName evidence="1">Uncharacterized protein</fullName>
    </submittedName>
</protein>
<dbReference type="Proteomes" id="UP001198571">
    <property type="component" value="Unassembled WGS sequence"/>
</dbReference>
<dbReference type="EMBL" id="JACDXX010000030">
    <property type="protein sequence ID" value="MCB5412152.1"/>
    <property type="molecule type" value="Genomic_DNA"/>
</dbReference>
<organism evidence="1 2">
    <name type="scientific">Pseudogemmobacter faecipullorum</name>
    <dbReference type="NCBI Taxonomy" id="2755041"/>
    <lineage>
        <taxon>Bacteria</taxon>
        <taxon>Pseudomonadati</taxon>
        <taxon>Pseudomonadota</taxon>
        <taxon>Alphaproteobacteria</taxon>
        <taxon>Rhodobacterales</taxon>
        <taxon>Paracoccaceae</taxon>
        <taxon>Pseudogemmobacter</taxon>
    </lineage>
</organism>
<evidence type="ECO:0000313" key="2">
    <source>
        <dbReference type="Proteomes" id="UP001198571"/>
    </source>
</evidence>
<name>A0ABS8CRY0_9RHOB</name>
<proteinExistence type="predicted"/>
<sequence>MNIRSSRKQVTFAHPFTLSGYADLLPAGNYDVLVEEELLQGLSFEAYRRTSTHMIVTGQAGRAEMRPITEKDLDAAIGRDQAAPQPGAQNE</sequence>
<evidence type="ECO:0000313" key="1">
    <source>
        <dbReference type="EMBL" id="MCB5412152.1"/>
    </source>
</evidence>
<gene>
    <name evidence="1" type="ORF">H0485_19435</name>
</gene>